<keyword evidence="1" id="KW-0812">Transmembrane</keyword>
<gene>
    <name evidence="2" type="ORF">HYDPIDRAFT_115017</name>
</gene>
<evidence type="ECO:0000313" key="2">
    <source>
        <dbReference type="EMBL" id="KIJ62157.1"/>
    </source>
</evidence>
<keyword evidence="1" id="KW-1133">Transmembrane helix</keyword>
<keyword evidence="3" id="KW-1185">Reference proteome</keyword>
<reference evidence="2 3" key="1">
    <citation type="submission" date="2014-04" db="EMBL/GenBank/DDBJ databases">
        <title>Evolutionary Origins and Diversification of the Mycorrhizal Mutualists.</title>
        <authorList>
            <consortium name="DOE Joint Genome Institute"/>
            <consortium name="Mycorrhizal Genomics Consortium"/>
            <person name="Kohler A."/>
            <person name="Kuo A."/>
            <person name="Nagy L.G."/>
            <person name="Floudas D."/>
            <person name="Copeland A."/>
            <person name="Barry K.W."/>
            <person name="Cichocki N."/>
            <person name="Veneault-Fourrey C."/>
            <person name="LaButti K."/>
            <person name="Lindquist E.A."/>
            <person name="Lipzen A."/>
            <person name="Lundell T."/>
            <person name="Morin E."/>
            <person name="Murat C."/>
            <person name="Riley R."/>
            <person name="Ohm R."/>
            <person name="Sun H."/>
            <person name="Tunlid A."/>
            <person name="Henrissat B."/>
            <person name="Grigoriev I.V."/>
            <person name="Hibbett D.S."/>
            <person name="Martin F."/>
        </authorList>
    </citation>
    <scope>NUCLEOTIDE SEQUENCE [LARGE SCALE GENOMIC DNA]</scope>
    <source>
        <strain evidence="2 3">MD-312</strain>
    </source>
</reference>
<sequence length="177" mass="20464">MQSHPSFLSSILFISLTSIPFLLSLIAFSPELACKVHTHPIQSFFLIFAPWWLSYTFARVYTRLSRQNSELYHPFGCAAQCFNWVVHWTRAGYYAFFVNMYTQQTFITTVFCPAIAFFAEGVFHSIITIGCTSPEDLGMYERARRSFGRGFAALVRMWFSAEEGEGRREERLQNGMM</sequence>
<name>A0A0C9WD40_9AGAM</name>
<dbReference type="AlphaFoldDB" id="A0A0C9WD40"/>
<feature type="transmembrane region" description="Helical" evidence="1">
    <location>
        <begin position="7"/>
        <end position="28"/>
    </location>
</feature>
<proteinExistence type="predicted"/>
<accession>A0A0C9WD40</accession>
<dbReference type="Proteomes" id="UP000053820">
    <property type="component" value="Unassembled WGS sequence"/>
</dbReference>
<dbReference type="OrthoDB" id="2689129at2759"/>
<evidence type="ECO:0000313" key="3">
    <source>
        <dbReference type="Proteomes" id="UP000053820"/>
    </source>
</evidence>
<protein>
    <submittedName>
        <fullName evidence="2">Uncharacterized protein</fullName>
    </submittedName>
</protein>
<keyword evidence="1" id="KW-0472">Membrane</keyword>
<feature type="transmembrane region" description="Helical" evidence="1">
    <location>
        <begin position="40"/>
        <end position="58"/>
    </location>
</feature>
<evidence type="ECO:0000256" key="1">
    <source>
        <dbReference type="SAM" id="Phobius"/>
    </source>
</evidence>
<dbReference type="HOGENOM" id="CLU_1475610_0_0_1"/>
<dbReference type="EMBL" id="KN839857">
    <property type="protein sequence ID" value="KIJ62157.1"/>
    <property type="molecule type" value="Genomic_DNA"/>
</dbReference>
<organism evidence="2 3">
    <name type="scientific">Hydnomerulius pinastri MD-312</name>
    <dbReference type="NCBI Taxonomy" id="994086"/>
    <lineage>
        <taxon>Eukaryota</taxon>
        <taxon>Fungi</taxon>
        <taxon>Dikarya</taxon>
        <taxon>Basidiomycota</taxon>
        <taxon>Agaricomycotina</taxon>
        <taxon>Agaricomycetes</taxon>
        <taxon>Agaricomycetidae</taxon>
        <taxon>Boletales</taxon>
        <taxon>Boletales incertae sedis</taxon>
        <taxon>Leucogyrophana</taxon>
    </lineage>
</organism>